<dbReference type="GO" id="GO:0046872">
    <property type="term" value="F:metal ion binding"/>
    <property type="evidence" value="ECO:0007669"/>
    <property type="project" value="UniProtKB-KW"/>
</dbReference>
<feature type="region of interest" description="Disordered" evidence="7">
    <location>
        <begin position="7"/>
        <end position="27"/>
    </location>
</feature>
<sequence length="411" mass="44230">MCRERVRLPRRGCPPPRRGGAPPRPVDPIRGGWLRVRGVSETSLSPLDRRELRARVSRALTGFLDRQELVLREISADLVEPATALREFLDGGKRMRPAFCYWGWRAAGGARGDETLDDAAFTAAASLELLQASALIHDDYMDGSDTRRGKPAVHKRFEALHAAGGWEGPDARFGAAAAILLGDITLTWCDEMFTRSGFDAVRIHAARPIFDLMRSEVMAGQYLDVVAQSRGLGVASAREILQRAETVIRYKSAKYTIERPLQLGAALATGDGDESGPVNRALSAYGLPLGEAFQLRDDVLGVFGDPATTGKPAGDDLREGKQTVLVALAAERADAEQLKLLREGLGDAALDASGVAALQEVIVGTGALAAVEQRIAERTELALAALERARIEHEARAVLAELAIAATSRQV</sequence>
<proteinExistence type="inferred from homology"/>
<comment type="cofactor">
    <cofactor evidence="1">
        <name>Mg(2+)</name>
        <dbReference type="ChEBI" id="CHEBI:18420"/>
    </cofactor>
</comment>
<dbReference type="GO" id="GO:0008299">
    <property type="term" value="P:isoprenoid biosynthetic process"/>
    <property type="evidence" value="ECO:0007669"/>
    <property type="project" value="InterPro"/>
</dbReference>
<evidence type="ECO:0000256" key="2">
    <source>
        <dbReference type="ARBA" id="ARBA00006706"/>
    </source>
</evidence>
<evidence type="ECO:0000256" key="1">
    <source>
        <dbReference type="ARBA" id="ARBA00001946"/>
    </source>
</evidence>
<dbReference type="Pfam" id="PF00348">
    <property type="entry name" value="polyprenyl_synt"/>
    <property type="match status" value="1"/>
</dbReference>
<comment type="caution">
    <text evidence="8">The sequence shown here is derived from an EMBL/GenBank/DDBJ whole genome shotgun (WGS) entry which is preliminary data.</text>
</comment>
<dbReference type="SFLD" id="SFLDG01017">
    <property type="entry name" value="Polyprenyl_Transferase_Like"/>
    <property type="match status" value="1"/>
</dbReference>
<accession>A0A941IKT4</accession>
<evidence type="ECO:0000256" key="7">
    <source>
        <dbReference type="SAM" id="MobiDB-lite"/>
    </source>
</evidence>
<evidence type="ECO:0000313" key="9">
    <source>
        <dbReference type="Proteomes" id="UP000676325"/>
    </source>
</evidence>
<evidence type="ECO:0000256" key="3">
    <source>
        <dbReference type="ARBA" id="ARBA00022679"/>
    </source>
</evidence>
<dbReference type="SFLD" id="SFLDS00005">
    <property type="entry name" value="Isoprenoid_Synthase_Type_I"/>
    <property type="match status" value="1"/>
</dbReference>
<dbReference type="AlphaFoldDB" id="A0A941IKT4"/>
<dbReference type="EMBL" id="JAGSOH010000171">
    <property type="protein sequence ID" value="MBR7830969.1"/>
    <property type="molecule type" value="Genomic_DNA"/>
</dbReference>
<keyword evidence="4" id="KW-0479">Metal-binding</keyword>
<dbReference type="GO" id="GO:0004659">
    <property type="term" value="F:prenyltransferase activity"/>
    <property type="evidence" value="ECO:0007669"/>
    <property type="project" value="InterPro"/>
</dbReference>
<feature type="compositionally biased region" description="Pro residues" evidence="7">
    <location>
        <begin position="12"/>
        <end position="26"/>
    </location>
</feature>
<comment type="similarity">
    <text evidence="2 6">Belongs to the FPP/GGPP synthase family.</text>
</comment>
<dbReference type="PROSITE" id="PS00444">
    <property type="entry name" value="POLYPRENYL_SYNTHASE_2"/>
    <property type="match status" value="1"/>
</dbReference>
<dbReference type="PANTHER" id="PTHR12001:SF85">
    <property type="entry name" value="SHORT CHAIN ISOPRENYL DIPHOSPHATE SYNTHASE"/>
    <property type="match status" value="1"/>
</dbReference>
<reference evidence="8" key="1">
    <citation type="submission" date="2021-04" db="EMBL/GenBank/DDBJ databases">
        <title>Genome based classification of Actinospica acidithermotolerans sp. nov., an actinobacterium isolated from an Indonesian hot spring.</title>
        <authorList>
            <person name="Kusuma A.B."/>
            <person name="Putra K.E."/>
            <person name="Nafisah S."/>
            <person name="Loh J."/>
            <person name="Nouioui I."/>
            <person name="Goodfellow M."/>
        </authorList>
    </citation>
    <scope>NUCLEOTIDE SEQUENCE</scope>
    <source>
        <strain evidence="8">MGRD01-02</strain>
    </source>
</reference>
<dbReference type="PROSITE" id="PS00723">
    <property type="entry name" value="POLYPRENYL_SYNTHASE_1"/>
    <property type="match status" value="1"/>
</dbReference>
<dbReference type="Proteomes" id="UP000676325">
    <property type="component" value="Unassembled WGS sequence"/>
</dbReference>
<keyword evidence="3 6" id="KW-0808">Transferase</keyword>
<dbReference type="InterPro" id="IPR033749">
    <property type="entry name" value="Polyprenyl_synt_CS"/>
</dbReference>
<dbReference type="InterPro" id="IPR000092">
    <property type="entry name" value="Polyprenyl_synt"/>
</dbReference>
<dbReference type="SUPFAM" id="SSF48576">
    <property type="entry name" value="Terpenoid synthases"/>
    <property type="match status" value="1"/>
</dbReference>
<dbReference type="Gene3D" id="1.10.600.10">
    <property type="entry name" value="Farnesyl Diphosphate Synthase"/>
    <property type="match status" value="1"/>
</dbReference>
<protein>
    <submittedName>
        <fullName evidence="8">Polyprenyl synthetase family protein</fullName>
    </submittedName>
</protein>
<dbReference type="InterPro" id="IPR008949">
    <property type="entry name" value="Isoprenoid_synthase_dom_sf"/>
</dbReference>
<name>A0A941IKT4_9ACTN</name>
<dbReference type="PANTHER" id="PTHR12001">
    <property type="entry name" value="GERANYLGERANYL PYROPHOSPHATE SYNTHASE"/>
    <property type="match status" value="1"/>
</dbReference>
<gene>
    <name evidence="8" type="ORF">KDK95_31985</name>
</gene>
<evidence type="ECO:0000313" key="8">
    <source>
        <dbReference type="EMBL" id="MBR7830969.1"/>
    </source>
</evidence>
<organism evidence="8 9">
    <name type="scientific">Actinospica acidithermotolerans</name>
    <dbReference type="NCBI Taxonomy" id="2828514"/>
    <lineage>
        <taxon>Bacteria</taxon>
        <taxon>Bacillati</taxon>
        <taxon>Actinomycetota</taxon>
        <taxon>Actinomycetes</taxon>
        <taxon>Catenulisporales</taxon>
        <taxon>Actinospicaceae</taxon>
        <taxon>Actinospica</taxon>
    </lineage>
</organism>
<evidence type="ECO:0000256" key="4">
    <source>
        <dbReference type="ARBA" id="ARBA00022723"/>
    </source>
</evidence>
<evidence type="ECO:0000256" key="5">
    <source>
        <dbReference type="ARBA" id="ARBA00022842"/>
    </source>
</evidence>
<keyword evidence="9" id="KW-1185">Reference proteome</keyword>
<dbReference type="CDD" id="cd00685">
    <property type="entry name" value="Trans_IPPS_HT"/>
    <property type="match status" value="1"/>
</dbReference>
<keyword evidence="5" id="KW-0460">Magnesium</keyword>
<evidence type="ECO:0000256" key="6">
    <source>
        <dbReference type="RuleBase" id="RU004466"/>
    </source>
</evidence>